<dbReference type="PRINTS" id="PR00111">
    <property type="entry name" value="ABHYDROLASE"/>
</dbReference>
<dbReference type="InterPro" id="IPR029058">
    <property type="entry name" value="AB_hydrolase_fold"/>
</dbReference>
<evidence type="ECO:0000256" key="1">
    <source>
        <dbReference type="ARBA" id="ARBA00022801"/>
    </source>
</evidence>
<dbReference type="Proteomes" id="UP001597453">
    <property type="component" value="Unassembled WGS sequence"/>
</dbReference>
<dbReference type="InterPro" id="IPR000073">
    <property type="entry name" value="AB_hydrolase_1"/>
</dbReference>
<evidence type="ECO:0000313" key="4">
    <source>
        <dbReference type="Proteomes" id="UP001597453"/>
    </source>
</evidence>
<evidence type="ECO:0000313" key="3">
    <source>
        <dbReference type="EMBL" id="MFD2674211.1"/>
    </source>
</evidence>
<dbReference type="RefSeq" id="WP_083524551.1">
    <property type="nucleotide sequence ID" value="NZ_JBHUNF010000001.1"/>
</dbReference>
<organism evidence="3 4">
    <name type="scientific">Gulosibacter bifidus</name>
    <dbReference type="NCBI Taxonomy" id="272239"/>
    <lineage>
        <taxon>Bacteria</taxon>
        <taxon>Bacillati</taxon>
        <taxon>Actinomycetota</taxon>
        <taxon>Actinomycetes</taxon>
        <taxon>Micrococcales</taxon>
        <taxon>Microbacteriaceae</taxon>
        <taxon>Gulosibacter</taxon>
    </lineage>
</organism>
<dbReference type="PRINTS" id="PR00412">
    <property type="entry name" value="EPOXHYDRLASE"/>
</dbReference>
<proteinExistence type="predicted"/>
<feature type="domain" description="AB hydrolase-1" evidence="2">
    <location>
        <begin position="15"/>
        <end position="248"/>
    </location>
</feature>
<reference evidence="4" key="1">
    <citation type="journal article" date="2019" name="Int. J. Syst. Evol. Microbiol.">
        <title>The Global Catalogue of Microorganisms (GCM) 10K type strain sequencing project: providing services to taxonomists for standard genome sequencing and annotation.</title>
        <authorList>
            <consortium name="The Broad Institute Genomics Platform"/>
            <consortium name="The Broad Institute Genome Sequencing Center for Infectious Disease"/>
            <person name="Wu L."/>
            <person name="Ma J."/>
        </authorList>
    </citation>
    <scope>NUCLEOTIDE SEQUENCE [LARGE SCALE GENOMIC DNA]</scope>
    <source>
        <strain evidence="4">TISTR 1511</strain>
    </source>
</reference>
<sequence length="262" mass="29204">MTRIASSTVGSGPQRVVFIHGLLGRGKNFNAIARALGDRCTSLLIDLPNHGESEWTERFDYTEQVDIVADFLRADFASAGPVAVVGHSMGGKVSMLLALRYPELVERLVVVDMAPKDTGEASDAIKGIITAMRDLDLKSLKSRVEADEILQASIESPAVRAFALQNLRRVDLGFGWQPNLEVLYHSLAIIRDWPDMSSYTYDGKVLWIAGGRSAYTSEEDAQAMRRLFPNERRFVIKDAGHWVHSEEPAIFTQGLRRFLERV</sequence>
<dbReference type="Pfam" id="PF00561">
    <property type="entry name" value="Abhydrolase_1"/>
    <property type="match status" value="1"/>
</dbReference>
<dbReference type="EMBL" id="JBHUNF010000001">
    <property type="protein sequence ID" value="MFD2674211.1"/>
    <property type="molecule type" value="Genomic_DNA"/>
</dbReference>
<dbReference type="InterPro" id="IPR000639">
    <property type="entry name" value="Epox_hydrolase-like"/>
</dbReference>
<name>A0ABW5RHV0_9MICO</name>
<accession>A0ABW5RHV0</accession>
<dbReference type="PANTHER" id="PTHR46118">
    <property type="entry name" value="PROTEIN ABHD11"/>
    <property type="match status" value="1"/>
</dbReference>
<keyword evidence="1 3" id="KW-0378">Hydrolase</keyword>
<comment type="caution">
    <text evidence="3">The sequence shown here is derived from an EMBL/GenBank/DDBJ whole genome shotgun (WGS) entry which is preliminary data.</text>
</comment>
<keyword evidence="4" id="KW-1185">Reference proteome</keyword>
<dbReference type="GO" id="GO:0016787">
    <property type="term" value="F:hydrolase activity"/>
    <property type="evidence" value="ECO:0007669"/>
    <property type="project" value="UniProtKB-KW"/>
</dbReference>
<dbReference type="Gene3D" id="3.40.50.1820">
    <property type="entry name" value="alpha/beta hydrolase"/>
    <property type="match status" value="1"/>
</dbReference>
<dbReference type="PANTHER" id="PTHR46118:SF4">
    <property type="entry name" value="PROTEIN ABHD11"/>
    <property type="match status" value="1"/>
</dbReference>
<dbReference type="SUPFAM" id="SSF53474">
    <property type="entry name" value="alpha/beta-Hydrolases"/>
    <property type="match status" value="1"/>
</dbReference>
<evidence type="ECO:0000259" key="2">
    <source>
        <dbReference type="Pfam" id="PF00561"/>
    </source>
</evidence>
<protein>
    <submittedName>
        <fullName evidence="3">Alpha/beta fold hydrolase</fullName>
    </submittedName>
</protein>
<gene>
    <name evidence="3" type="ORF">ACFSUQ_02705</name>
</gene>